<keyword evidence="1" id="KW-1133">Transmembrane helix</keyword>
<evidence type="ECO:0000256" key="1">
    <source>
        <dbReference type="SAM" id="Phobius"/>
    </source>
</evidence>
<sequence>MVAGMWIRSTMAYRASFVLTLVTSFCVTFFDFVVILLMFGQVRGLGGFAFAEIALLYGLTGTAFGIADLTMGSLQRMGRRIRDGSLDGFLLRPAPLIAQVAADKFALRRLGRVLQGLMVLVWSLVLLRGEVAWTPLKVLMVPGAVLCGAVIFSAVMVLGASALFWLQDAAEVTNAFTYGGNTLLQYPPTVFAQDLVRGVVYVIPLAFVNWLPALYLLDRPAPPGVPAWAAFAPPLVALACCGIAALAWRAGVRSYRSTGS</sequence>
<keyword evidence="3" id="KW-1185">Reference proteome</keyword>
<dbReference type="Proteomes" id="UP000644020">
    <property type="component" value="Unassembled WGS sequence"/>
</dbReference>
<dbReference type="InterPro" id="IPR010390">
    <property type="entry name" value="ABC-2_transporter-like"/>
</dbReference>
<feature type="transmembrane region" description="Helical" evidence="1">
    <location>
        <begin position="195"/>
        <end position="215"/>
    </location>
</feature>
<evidence type="ECO:0000313" key="2">
    <source>
        <dbReference type="EMBL" id="GHA70678.1"/>
    </source>
</evidence>
<keyword evidence="1" id="KW-0472">Membrane</keyword>
<reference evidence="2" key="1">
    <citation type="journal article" date="2014" name="Int. J. Syst. Evol. Microbiol.">
        <title>Complete genome sequence of Corynebacterium casei LMG S-19264T (=DSM 44701T), isolated from a smear-ripened cheese.</title>
        <authorList>
            <consortium name="US DOE Joint Genome Institute (JGI-PGF)"/>
            <person name="Walter F."/>
            <person name="Albersmeier A."/>
            <person name="Kalinowski J."/>
            <person name="Ruckert C."/>
        </authorList>
    </citation>
    <scope>NUCLEOTIDE SEQUENCE</scope>
    <source>
        <strain evidence="2">JCM 4518</strain>
    </source>
</reference>
<evidence type="ECO:0000313" key="3">
    <source>
        <dbReference type="Proteomes" id="UP000644020"/>
    </source>
</evidence>
<reference evidence="2" key="2">
    <citation type="submission" date="2020-09" db="EMBL/GenBank/DDBJ databases">
        <authorList>
            <person name="Sun Q."/>
            <person name="Ohkuma M."/>
        </authorList>
    </citation>
    <scope>NUCLEOTIDE SEQUENCE</scope>
    <source>
        <strain evidence="2">JCM 4518</strain>
    </source>
</reference>
<dbReference type="PANTHER" id="PTHR36833:SF1">
    <property type="entry name" value="INTEGRAL MEMBRANE TRANSPORT PROTEIN"/>
    <property type="match status" value="1"/>
</dbReference>
<feature type="transmembrane region" description="Helical" evidence="1">
    <location>
        <begin position="227"/>
        <end position="248"/>
    </location>
</feature>
<dbReference type="PANTHER" id="PTHR36833">
    <property type="entry name" value="SLR0610 PROTEIN-RELATED"/>
    <property type="match status" value="1"/>
</dbReference>
<keyword evidence="1" id="KW-0812">Transmembrane</keyword>
<feature type="transmembrane region" description="Helical" evidence="1">
    <location>
        <begin position="45"/>
        <end position="70"/>
    </location>
</feature>
<dbReference type="EMBL" id="BMUL01000002">
    <property type="protein sequence ID" value="GHA70678.1"/>
    <property type="molecule type" value="Genomic_DNA"/>
</dbReference>
<feature type="transmembrane region" description="Helical" evidence="1">
    <location>
        <begin position="113"/>
        <end position="133"/>
    </location>
</feature>
<dbReference type="Pfam" id="PF06182">
    <property type="entry name" value="ABC2_membrane_6"/>
    <property type="match status" value="1"/>
</dbReference>
<feature type="transmembrane region" description="Helical" evidence="1">
    <location>
        <begin position="139"/>
        <end position="166"/>
    </location>
</feature>
<name>A0A918SVC4_9ACTN</name>
<comment type="caution">
    <text evidence="2">The sequence shown here is derived from an EMBL/GenBank/DDBJ whole genome shotgun (WGS) entry which is preliminary data.</text>
</comment>
<organism evidence="2 3">
    <name type="scientific">Streptomyces termitum</name>
    <dbReference type="NCBI Taxonomy" id="67368"/>
    <lineage>
        <taxon>Bacteria</taxon>
        <taxon>Bacillati</taxon>
        <taxon>Actinomycetota</taxon>
        <taxon>Actinomycetes</taxon>
        <taxon>Kitasatosporales</taxon>
        <taxon>Streptomycetaceae</taxon>
        <taxon>Streptomyces</taxon>
    </lineage>
</organism>
<gene>
    <name evidence="2" type="ORF">GCM10010305_11400</name>
</gene>
<accession>A0A918SVC4</accession>
<protein>
    <submittedName>
        <fullName evidence="2">Transporter</fullName>
    </submittedName>
</protein>
<dbReference type="AlphaFoldDB" id="A0A918SVC4"/>
<feature type="transmembrane region" description="Helical" evidence="1">
    <location>
        <begin position="12"/>
        <end position="39"/>
    </location>
</feature>
<proteinExistence type="predicted"/>